<feature type="compositionally biased region" description="Basic and acidic residues" evidence="1">
    <location>
        <begin position="21"/>
        <end position="41"/>
    </location>
</feature>
<feature type="compositionally biased region" description="Basic and acidic residues" evidence="1">
    <location>
        <begin position="140"/>
        <end position="176"/>
    </location>
</feature>
<name>A0A9P1CZ53_9DINO</name>
<evidence type="ECO:0000256" key="1">
    <source>
        <dbReference type="SAM" id="MobiDB-lite"/>
    </source>
</evidence>
<comment type="caution">
    <text evidence="2">The sequence shown here is derived from an EMBL/GenBank/DDBJ whole genome shotgun (WGS) entry which is preliminary data.</text>
</comment>
<feature type="compositionally biased region" description="Polar residues" evidence="1">
    <location>
        <begin position="180"/>
        <end position="191"/>
    </location>
</feature>
<reference evidence="2" key="1">
    <citation type="submission" date="2022-10" db="EMBL/GenBank/DDBJ databases">
        <authorList>
            <person name="Chen Y."/>
            <person name="Dougan E. K."/>
            <person name="Chan C."/>
            <person name="Rhodes N."/>
            <person name="Thang M."/>
        </authorList>
    </citation>
    <scope>NUCLEOTIDE SEQUENCE</scope>
</reference>
<dbReference type="EMBL" id="CAMXCT030002649">
    <property type="protein sequence ID" value="CAL4786875.1"/>
    <property type="molecule type" value="Genomic_DNA"/>
</dbReference>
<protein>
    <submittedName>
        <fullName evidence="4">J domain-containing protein</fullName>
    </submittedName>
</protein>
<evidence type="ECO:0000313" key="5">
    <source>
        <dbReference type="Proteomes" id="UP001152797"/>
    </source>
</evidence>
<dbReference type="EMBL" id="CAMXCT010002649">
    <property type="protein sequence ID" value="CAI3999563.1"/>
    <property type="molecule type" value="Genomic_DNA"/>
</dbReference>
<feature type="compositionally biased region" description="Low complexity" evidence="1">
    <location>
        <begin position="55"/>
        <end position="68"/>
    </location>
</feature>
<proteinExistence type="predicted"/>
<feature type="compositionally biased region" description="Low complexity" evidence="1">
    <location>
        <begin position="115"/>
        <end position="129"/>
    </location>
</feature>
<organism evidence="2">
    <name type="scientific">Cladocopium goreaui</name>
    <dbReference type="NCBI Taxonomy" id="2562237"/>
    <lineage>
        <taxon>Eukaryota</taxon>
        <taxon>Sar</taxon>
        <taxon>Alveolata</taxon>
        <taxon>Dinophyceae</taxon>
        <taxon>Suessiales</taxon>
        <taxon>Symbiodiniaceae</taxon>
        <taxon>Cladocopium</taxon>
    </lineage>
</organism>
<evidence type="ECO:0000313" key="3">
    <source>
        <dbReference type="EMBL" id="CAL1152938.1"/>
    </source>
</evidence>
<feature type="region of interest" description="Disordered" evidence="1">
    <location>
        <begin position="1"/>
        <end position="247"/>
    </location>
</feature>
<gene>
    <name evidence="2" type="ORF">C1SCF055_LOCUS25750</name>
</gene>
<reference evidence="3" key="2">
    <citation type="submission" date="2024-04" db="EMBL/GenBank/DDBJ databases">
        <authorList>
            <person name="Chen Y."/>
            <person name="Shah S."/>
            <person name="Dougan E. K."/>
            <person name="Thang M."/>
            <person name="Chan C."/>
        </authorList>
    </citation>
    <scope>NUCLEOTIDE SEQUENCE [LARGE SCALE GENOMIC DNA]</scope>
</reference>
<feature type="compositionally biased region" description="Pro residues" evidence="1">
    <location>
        <begin position="69"/>
        <end position="93"/>
    </location>
</feature>
<dbReference type="EMBL" id="CAMXCT020002649">
    <property type="protein sequence ID" value="CAL1152938.1"/>
    <property type="molecule type" value="Genomic_DNA"/>
</dbReference>
<keyword evidence="5" id="KW-1185">Reference proteome</keyword>
<sequence length="247" mass="27121">MESLRSGEAFSWPSWTPEQVLDDHHRKMSEEQMTRWREEGQQKPPAPPADEPRARVPLIDPYAPATCYPVPPPEPPRLPVEPPRPQVSAPPPAPRRESFPQAKPAVSSVKAMPQPKVAVSAKPAKAEPAGESWSSKQQRLKKEQREARLAENLRRRAARGGDEEVKNGRPSHEDAVLHSAENSQDPQSSSFPVKEEPPNQTSKAGGGVDAEPKEAEIDLQGVPLRVLRSKQPSGSGLLSWGKPKIGQ</sequence>
<evidence type="ECO:0000313" key="2">
    <source>
        <dbReference type="EMBL" id="CAI3999563.1"/>
    </source>
</evidence>
<dbReference type="Proteomes" id="UP001152797">
    <property type="component" value="Unassembled WGS sequence"/>
</dbReference>
<evidence type="ECO:0000313" key="4">
    <source>
        <dbReference type="EMBL" id="CAL4786875.1"/>
    </source>
</evidence>
<dbReference type="AlphaFoldDB" id="A0A9P1CZ53"/>
<accession>A0A9P1CZ53</accession>